<evidence type="ECO:0000313" key="12">
    <source>
        <dbReference type="Proteomes" id="UP000248021"/>
    </source>
</evidence>
<evidence type="ECO:0000256" key="2">
    <source>
        <dbReference type="ARBA" id="ARBA00022448"/>
    </source>
</evidence>
<evidence type="ECO:0000256" key="7">
    <source>
        <dbReference type="ARBA" id="ARBA00022989"/>
    </source>
</evidence>
<organism evidence="11 12">
    <name type="scientific">Chelatococcus asaccharovorans</name>
    <dbReference type="NCBI Taxonomy" id="28210"/>
    <lineage>
        <taxon>Bacteria</taxon>
        <taxon>Pseudomonadati</taxon>
        <taxon>Pseudomonadota</taxon>
        <taxon>Alphaproteobacteria</taxon>
        <taxon>Hyphomicrobiales</taxon>
        <taxon>Chelatococcaceae</taxon>
        <taxon>Chelatococcus</taxon>
    </lineage>
</organism>
<keyword evidence="8 9" id="KW-0472">Membrane</keyword>
<keyword evidence="4 9" id="KW-0812">Transmembrane</keyword>
<feature type="domain" description="ABC transmembrane type-1" evidence="10">
    <location>
        <begin position="1"/>
        <end position="186"/>
    </location>
</feature>
<keyword evidence="6" id="KW-0653">Protein transport</keyword>
<dbReference type="EMBL" id="QJJK01000010">
    <property type="protein sequence ID" value="PXW55272.1"/>
    <property type="molecule type" value="Genomic_DNA"/>
</dbReference>
<keyword evidence="5" id="KW-0571">Peptide transport</keyword>
<dbReference type="GO" id="GO:0055085">
    <property type="term" value="P:transmembrane transport"/>
    <property type="evidence" value="ECO:0007669"/>
    <property type="project" value="InterPro"/>
</dbReference>
<keyword evidence="3" id="KW-1003">Cell membrane</keyword>
<evidence type="ECO:0000256" key="9">
    <source>
        <dbReference type="RuleBase" id="RU363032"/>
    </source>
</evidence>
<dbReference type="Proteomes" id="UP000248021">
    <property type="component" value="Unassembled WGS sequence"/>
</dbReference>
<comment type="similarity">
    <text evidence="9">Belongs to the binding-protein-dependent transport system permease family.</text>
</comment>
<sequence length="199" mass="21421">MLIAISVLAIIMSIGVTSGVCAGWVRGRIDGLVMRVVDVTFAFPEVIIAILVASILGPGVLTTIVTLSLVWWPGIARLARSLVLSVRNELYIEAAISCATPIWRIMLWHVLPNIFPQLLVRASLSVGMIIMAEAGLSFLGIGVVEPNPTWGGMIREGLPNLRTDPHLALSASAALMITMIGFNLLGDGLRDVFDPKVRR</sequence>
<accession>A0A2V3TZD8</accession>
<protein>
    <submittedName>
        <fullName evidence="11">Binding-protein-dependent transport system inner membrane component</fullName>
    </submittedName>
</protein>
<evidence type="ECO:0000256" key="8">
    <source>
        <dbReference type="ARBA" id="ARBA00023136"/>
    </source>
</evidence>
<reference evidence="11 12" key="1">
    <citation type="submission" date="2018-05" db="EMBL/GenBank/DDBJ databases">
        <title>Genomic Encyclopedia of Type Strains, Phase IV (KMG-IV): sequencing the most valuable type-strain genomes for metagenomic binning, comparative biology and taxonomic classification.</title>
        <authorList>
            <person name="Goeker M."/>
        </authorList>
    </citation>
    <scope>NUCLEOTIDE SEQUENCE [LARGE SCALE GENOMIC DNA]</scope>
    <source>
        <strain evidence="11 12">DSM 6462</strain>
    </source>
</reference>
<comment type="subcellular location">
    <subcellularLocation>
        <location evidence="1 9">Cell membrane</location>
        <topology evidence="1 9">Multi-pass membrane protein</topology>
    </subcellularLocation>
</comment>
<dbReference type="InterPro" id="IPR000515">
    <property type="entry name" value="MetI-like"/>
</dbReference>
<dbReference type="Gene3D" id="1.10.3720.10">
    <property type="entry name" value="MetI-like"/>
    <property type="match status" value="1"/>
</dbReference>
<dbReference type="InterPro" id="IPR035906">
    <property type="entry name" value="MetI-like_sf"/>
</dbReference>
<evidence type="ECO:0000256" key="5">
    <source>
        <dbReference type="ARBA" id="ARBA00022856"/>
    </source>
</evidence>
<dbReference type="GO" id="GO:0015031">
    <property type="term" value="P:protein transport"/>
    <property type="evidence" value="ECO:0007669"/>
    <property type="project" value="UniProtKB-KW"/>
</dbReference>
<feature type="transmembrane region" description="Helical" evidence="9">
    <location>
        <begin position="46"/>
        <end position="70"/>
    </location>
</feature>
<evidence type="ECO:0000256" key="6">
    <source>
        <dbReference type="ARBA" id="ARBA00022927"/>
    </source>
</evidence>
<evidence type="ECO:0000259" key="10">
    <source>
        <dbReference type="PROSITE" id="PS50928"/>
    </source>
</evidence>
<keyword evidence="7 9" id="KW-1133">Transmembrane helix</keyword>
<dbReference type="GO" id="GO:0015833">
    <property type="term" value="P:peptide transport"/>
    <property type="evidence" value="ECO:0007669"/>
    <property type="project" value="UniProtKB-KW"/>
</dbReference>
<feature type="transmembrane region" description="Helical" evidence="9">
    <location>
        <begin position="123"/>
        <end position="144"/>
    </location>
</feature>
<gene>
    <name evidence="11" type="ORF">C7450_110211</name>
</gene>
<dbReference type="CDD" id="cd06261">
    <property type="entry name" value="TM_PBP2"/>
    <property type="match status" value="1"/>
</dbReference>
<evidence type="ECO:0000256" key="1">
    <source>
        <dbReference type="ARBA" id="ARBA00004651"/>
    </source>
</evidence>
<keyword evidence="2 9" id="KW-0813">Transport</keyword>
<feature type="transmembrane region" description="Helical" evidence="9">
    <location>
        <begin position="165"/>
        <end position="185"/>
    </location>
</feature>
<name>A0A2V3TZD8_9HYPH</name>
<keyword evidence="12" id="KW-1185">Reference proteome</keyword>
<evidence type="ECO:0000256" key="3">
    <source>
        <dbReference type="ARBA" id="ARBA00022475"/>
    </source>
</evidence>
<dbReference type="SUPFAM" id="SSF161098">
    <property type="entry name" value="MetI-like"/>
    <property type="match status" value="1"/>
</dbReference>
<dbReference type="InterPro" id="IPR050366">
    <property type="entry name" value="BP-dependent_transpt_permease"/>
</dbReference>
<dbReference type="PANTHER" id="PTHR43386">
    <property type="entry name" value="OLIGOPEPTIDE TRANSPORT SYSTEM PERMEASE PROTEIN APPC"/>
    <property type="match status" value="1"/>
</dbReference>
<dbReference type="Pfam" id="PF00528">
    <property type="entry name" value="BPD_transp_1"/>
    <property type="match status" value="1"/>
</dbReference>
<proteinExistence type="inferred from homology"/>
<comment type="caution">
    <text evidence="11">The sequence shown here is derived from an EMBL/GenBank/DDBJ whole genome shotgun (WGS) entry which is preliminary data.</text>
</comment>
<evidence type="ECO:0000313" key="11">
    <source>
        <dbReference type="EMBL" id="PXW55272.1"/>
    </source>
</evidence>
<dbReference type="AlphaFoldDB" id="A0A2V3TZD8"/>
<dbReference type="GO" id="GO:0005886">
    <property type="term" value="C:plasma membrane"/>
    <property type="evidence" value="ECO:0007669"/>
    <property type="project" value="UniProtKB-SubCell"/>
</dbReference>
<dbReference type="PANTHER" id="PTHR43386:SF1">
    <property type="entry name" value="D,D-DIPEPTIDE TRANSPORT SYSTEM PERMEASE PROTEIN DDPC-RELATED"/>
    <property type="match status" value="1"/>
</dbReference>
<dbReference type="PROSITE" id="PS50928">
    <property type="entry name" value="ABC_TM1"/>
    <property type="match status" value="1"/>
</dbReference>
<evidence type="ECO:0000256" key="4">
    <source>
        <dbReference type="ARBA" id="ARBA00022692"/>
    </source>
</evidence>